<sequence>MRTTVNLDERVVVAARARARQRGLTMGEALSELALAGLDAESSPESRREGIILLPAVEGHVITNDMVAEALDDD</sequence>
<dbReference type="Proteomes" id="UP000280819">
    <property type="component" value="Unassembled WGS sequence"/>
</dbReference>
<name>A0A3P1T752_9ACTN</name>
<gene>
    <name evidence="1" type="ORF">EII34_07410</name>
</gene>
<dbReference type="AlphaFoldDB" id="A0A3P1T752"/>
<reference evidence="1 2" key="1">
    <citation type="submission" date="2018-11" db="EMBL/GenBank/DDBJ databases">
        <title>Genomes From Bacteria Associated with the Canine Oral Cavity: a Test Case for Automated Genome-Based Taxonomic Assignment.</title>
        <authorList>
            <person name="Coil D.A."/>
            <person name="Jospin G."/>
            <person name="Darling A.E."/>
            <person name="Wallis C."/>
            <person name="Davis I.J."/>
            <person name="Harris S."/>
            <person name="Eisen J.A."/>
            <person name="Holcombe L.J."/>
            <person name="O'Flynn C."/>
        </authorList>
    </citation>
    <scope>NUCLEOTIDE SEQUENCE [LARGE SCALE GENOMIC DNA]</scope>
    <source>
        <strain evidence="1 2">OH887_COT-365</strain>
    </source>
</reference>
<dbReference type="OrthoDB" id="9813767at2"/>
<accession>A0A3P1T752</accession>
<proteinExistence type="predicted"/>
<dbReference type="RefSeq" id="WP_124844472.1">
    <property type="nucleotide sequence ID" value="NZ_RQZG01000007.1"/>
</dbReference>
<evidence type="ECO:0000313" key="1">
    <source>
        <dbReference type="EMBL" id="RRD05160.1"/>
    </source>
</evidence>
<organism evidence="1 2">
    <name type="scientific">Arachnia propionica</name>
    <dbReference type="NCBI Taxonomy" id="1750"/>
    <lineage>
        <taxon>Bacteria</taxon>
        <taxon>Bacillati</taxon>
        <taxon>Actinomycetota</taxon>
        <taxon>Actinomycetes</taxon>
        <taxon>Propionibacteriales</taxon>
        <taxon>Propionibacteriaceae</taxon>
        <taxon>Arachnia</taxon>
    </lineage>
</organism>
<protein>
    <submittedName>
        <fullName evidence="1">Uncharacterized protein</fullName>
    </submittedName>
</protein>
<evidence type="ECO:0000313" key="2">
    <source>
        <dbReference type="Proteomes" id="UP000280819"/>
    </source>
</evidence>
<dbReference type="EMBL" id="RQZG01000007">
    <property type="protein sequence ID" value="RRD05160.1"/>
    <property type="molecule type" value="Genomic_DNA"/>
</dbReference>
<comment type="caution">
    <text evidence="1">The sequence shown here is derived from an EMBL/GenBank/DDBJ whole genome shotgun (WGS) entry which is preliminary data.</text>
</comment>